<gene>
    <name evidence="2" type="ORF">GUJ93_ZPchr0005g14425</name>
</gene>
<evidence type="ECO:0000313" key="3">
    <source>
        <dbReference type="Proteomes" id="UP000729402"/>
    </source>
</evidence>
<comment type="caution">
    <text evidence="2">The sequence shown here is derived from an EMBL/GenBank/DDBJ whole genome shotgun (WGS) entry which is preliminary data.</text>
</comment>
<accession>A0A8J5S521</accession>
<feature type="compositionally biased region" description="Basic and acidic residues" evidence="1">
    <location>
        <begin position="75"/>
        <end position="86"/>
    </location>
</feature>
<reference evidence="2" key="1">
    <citation type="journal article" date="2021" name="bioRxiv">
        <title>Whole Genome Assembly and Annotation of Northern Wild Rice, Zizania palustris L., Supports a Whole Genome Duplication in the Zizania Genus.</title>
        <authorList>
            <person name="Haas M."/>
            <person name="Kono T."/>
            <person name="Macchietto M."/>
            <person name="Millas R."/>
            <person name="McGilp L."/>
            <person name="Shao M."/>
            <person name="Duquette J."/>
            <person name="Hirsch C.N."/>
            <person name="Kimball J."/>
        </authorList>
    </citation>
    <scope>NUCLEOTIDE SEQUENCE</scope>
    <source>
        <tissue evidence="2">Fresh leaf tissue</tissue>
    </source>
</reference>
<name>A0A8J5S521_ZIZPA</name>
<keyword evidence="3" id="KW-1185">Reference proteome</keyword>
<dbReference type="EMBL" id="JAAALK010000284">
    <property type="protein sequence ID" value="KAG8068756.1"/>
    <property type="molecule type" value="Genomic_DNA"/>
</dbReference>
<reference evidence="2" key="2">
    <citation type="submission" date="2021-02" db="EMBL/GenBank/DDBJ databases">
        <authorList>
            <person name="Kimball J.A."/>
            <person name="Haas M.W."/>
            <person name="Macchietto M."/>
            <person name="Kono T."/>
            <person name="Duquette J."/>
            <person name="Shao M."/>
        </authorList>
    </citation>
    <scope>NUCLEOTIDE SEQUENCE</scope>
    <source>
        <tissue evidence="2">Fresh leaf tissue</tissue>
    </source>
</reference>
<sequence length="86" mass="9018">MMTRAGARGSRAIPPVRPRLSPPSAAGSRIDGPDESERRSSTSHAPSAQIALSGPHRDANKQPRERGGGGTRLEPLADTRDPRGVA</sequence>
<feature type="compositionally biased region" description="Basic and acidic residues" evidence="1">
    <location>
        <begin position="55"/>
        <end position="67"/>
    </location>
</feature>
<organism evidence="2 3">
    <name type="scientific">Zizania palustris</name>
    <name type="common">Northern wild rice</name>
    <dbReference type="NCBI Taxonomy" id="103762"/>
    <lineage>
        <taxon>Eukaryota</taxon>
        <taxon>Viridiplantae</taxon>
        <taxon>Streptophyta</taxon>
        <taxon>Embryophyta</taxon>
        <taxon>Tracheophyta</taxon>
        <taxon>Spermatophyta</taxon>
        <taxon>Magnoliopsida</taxon>
        <taxon>Liliopsida</taxon>
        <taxon>Poales</taxon>
        <taxon>Poaceae</taxon>
        <taxon>BOP clade</taxon>
        <taxon>Oryzoideae</taxon>
        <taxon>Oryzeae</taxon>
        <taxon>Zizaniinae</taxon>
        <taxon>Zizania</taxon>
    </lineage>
</organism>
<evidence type="ECO:0000256" key="1">
    <source>
        <dbReference type="SAM" id="MobiDB-lite"/>
    </source>
</evidence>
<protein>
    <submittedName>
        <fullName evidence="2">Uncharacterized protein</fullName>
    </submittedName>
</protein>
<feature type="region of interest" description="Disordered" evidence="1">
    <location>
        <begin position="1"/>
        <end position="86"/>
    </location>
</feature>
<proteinExistence type="predicted"/>
<evidence type="ECO:0000313" key="2">
    <source>
        <dbReference type="EMBL" id="KAG8068756.1"/>
    </source>
</evidence>
<dbReference type="AlphaFoldDB" id="A0A8J5S521"/>
<feature type="compositionally biased region" description="Basic and acidic residues" evidence="1">
    <location>
        <begin position="31"/>
        <end position="40"/>
    </location>
</feature>
<dbReference type="Proteomes" id="UP000729402">
    <property type="component" value="Unassembled WGS sequence"/>
</dbReference>